<evidence type="ECO:0000313" key="3">
    <source>
        <dbReference type="EMBL" id="STO91891.1"/>
    </source>
</evidence>
<dbReference type="EMBL" id="QJPJ01000026">
    <property type="protein sequence ID" value="PXZ38128.1"/>
    <property type="molecule type" value="Genomic_DNA"/>
</dbReference>
<dbReference type="AlphaFoldDB" id="A0A2S5AYY6"/>
<organism evidence="2 4">
    <name type="scientific">Avibacterium paragallinarum</name>
    <name type="common">Haemophilus gallinarum</name>
    <dbReference type="NCBI Taxonomy" id="728"/>
    <lineage>
        <taxon>Bacteria</taxon>
        <taxon>Pseudomonadati</taxon>
        <taxon>Pseudomonadota</taxon>
        <taxon>Gammaproteobacteria</taxon>
        <taxon>Pasteurellales</taxon>
        <taxon>Pasteurellaceae</taxon>
        <taxon>Avibacterium</taxon>
    </lineage>
</organism>
<evidence type="ECO:0000313" key="2">
    <source>
        <dbReference type="EMBL" id="PXZ38128.1"/>
    </source>
</evidence>
<dbReference type="Proteomes" id="UP000254465">
    <property type="component" value="Unassembled WGS sequence"/>
</dbReference>
<reference evidence="1" key="4">
    <citation type="submission" date="2022-05" db="EMBL/GenBank/DDBJ databases">
        <authorList>
            <person name="Chen Y."/>
            <person name="Zhu J."/>
            <person name="Zhu K."/>
        </authorList>
    </citation>
    <scope>NUCLEOTIDE SEQUENCE</scope>
    <source>
        <strain evidence="1">AV25</strain>
    </source>
</reference>
<protein>
    <submittedName>
        <fullName evidence="2">Uncharacterized protein</fullName>
    </submittedName>
</protein>
<accession>A0A2S5AYY6</accession>
<proteinExistence type="predicted"/>
<dbReference type="EMBL" id="UGHK01000003">
    <property type="protein sequence ID" value="STO91891.1"/>
    <property type="molecule type" value="Genomic_DNA"/>
</dbReference>
<dbReference type="Proteomes" id="UP000247594">
    <property type="component" value="Unassembled WGS sequence"/>
</dbReference>
<evidence type="ECO:0000313" key="5">
    <source>
        <dbReference type="Proteomes" id="UP000254465"/>
    </source>
</evidence>
<reference evidence="1 6" key="3">
    <citation type="journal article" date="2022" name="Front. Microbiol.">
        <title>Commensal bacteria contribute to the growth of multidrug-resistant Avibacterium paragallinarum in chickens.</title>
        <authorList>
            <person name="Zhu J."/>
            <person name="Chen Y."/>
            <person name="Wu Y."/>
            <person name="Wang Y."/>
            <person name="Zhu K."/>
        </authorList>
    </citation>
    <scope>NUCLEOTIDE SEQUENCE [LARGE SCALE GENOMIC DNA]</scope>
    <source>
        <strain evidence="1 6">AV25</strain>
    </source>
</reference>
<name>A0A2S5AYY6_AVIPA</name>
<dbReference type="GeneID" id="66255401"/>
<dbReference type="RefSeq" id="WP_026138624.1">
    <property type="nucleotide sequence ID" value="NZ_CP034110.1"/>
</dbReference>
<dbReference type="KEGG" id="apag:EIA51_07720"/>
<evidence type="ECO:0000313" key="6">
    <source>
        <dbReference type="Proteomes" id="UP001347884"/>
    </source>
</evidence>
<dbReference type="EMBL" id="JAMDKF010000031">
    <property type="protein sequence ID" value="MEE6042412.1"/>
    <property type="molecule type" value="Genomic_DNA"/>
</dbReference>
<gene>
    <name evidence="2" type="ORF">DM482_11120</name>
    <name evidence="1" type="ORF">M5S13_11085</name>
    <name evidence="3" type="ORF">NCTC11296_03021</name>
</gene>
<dbReference type="Proteomes" id="UP001347884">
    <property type="component" value="Unassembled WGS sequence"/>
</dbReference>
<reference evidence="2 4" key="1">
    <citation type="submission" date="2018-06" db="EMBL/GenBank/DDBJ databases">
        <authorList>
            <person name="Teymurazov M."/>
            <person name="Kislichkina A."/>
            <person name="Abaymova A."/>
            <person name="Mukhina T."/>
            <person name="Mayskaya N."/>
            <person name="Svetoch E."/>
            <person name="Bogun A."/>
        </authorList>
    </citation>
    <scope>NUCLEOTIDE SEQUENCE [LARGE SCALE GENOMIC DNA]</scope>
    <source>
        <strain evidence="2 4">SCPM-O-B-8406</strain>
    </source>
</reference>
<reference evidence="3 5" key="2">
    <citation type="submission" date="2018-06" db="EMBL/GenBank/DDBJ databases">
        <authorList>
            <consortium name="Pathogen Informatics"/>
            <person name="Doyle S."/>
        </authorList>
    </citation>
    <scope>NUCLEOTIDE SEQUENCE [LARGE SCALE GENOMIC DNA]</scope>
    <source>
        <strain evidence="3 5">NCTC11296</strain>
    </source>
</reference>
<sequence length="108" mass="12757">MIESHSMACNRFVQLVRDFSIRTKKWEPAIRYETKFDEKHDLTLVSLRVYGRRNEFLTIMAAAGLGSFDEPLNEQILVLPTEKQLKEIKSRAGYENNQEKREFYKTVI</sequence>
<evidence type="ECO:0000313" key="4">
    <source>
        <dbReference type="Proteomes" id="UP000247594"/>
    </source>
</evidence>
<evidence type="ECO:0000313" key="1">
    <source>
        <dbReference type="EMBL" id="MEE6042412.1"/>
    </source>
</evidence>
<keyword evidence="6" id="KW-1185">Reference proteome</keyword>